<dbReference type="EMBL" id="CP109441">
    <property type="protein sequence ID" value="WUV44325.1"/>
    <property type="molecule type" value="Genomic_DNA"/>
</dbReference>
<protein>
    <submittedName>
        <fullName evidence="1">Uncharacterized protein</fullName>
    </submittedName>
</protein>
<keyword evidence="2" id="KW-1185">Reference proteome</keyword>
<dbReference type="Proteomes" id="UP001432062">
    <property type="component" value="Chromosome"/>
</dbReference>
<name>A0ABZ1YM66_9NOCA</name>
<evidence type="ECO:0000313" key="2">
    <source>
        <dbReference type="Proteomes" id="UP001432062"/>
    </source>
</evidence>
<accession>A0ABZ1YM66</accession>
<reference evidence="1" key="1">
    <citation type="submission" date="2022-10" db="EMBL/GenBank/DDBJ databases">
        <title>The complete genomes of actinobacterial strains from the NBC collection.</title>
        <authorList>
            <person name="Joergensen T.S."/>
            <person name="Alvarez Arevalo M."/>
            <person name="Sterndorff E.B."/>
            <person name="Faurdal D."/>
            <person name="Vuksanovic O."/>
            <person name="Mourched A.-S."/>
            <person name="Charusanti P."/>
            <person name="Shaw S."/>
            <person name="Blin K."/>
            <person name="Weber T."/>
        </authorList>
    </citation>
    <scope>NUCLEOTIDE SEQUENCE</scope>
    <source>
        <strain evidence="1">NBC_01482</strain>
    </source>
</reference>
<organism evidence="1 2">
    <name type="scientific">Nocardia vinacea</name>
    <dbReference type="NCBI Taxonomy" id="96468"/>
    <lineage>
        <taxon>Bacteria</taxon>
        <taxon>Bacillati</taxon>
        <taxon>Actinomycetota</taxon>
        <taxon>Actinomycetes</taxon>
        <taxon>Mycobacteriales</taxon>
        <taxon>Nocardiaceae</taxon>
        <taxon>Nocardia</taxon>
    </lineage>
</organism>
<evidence type="ECO:0000313" key="1">
    <source>
        <dbReference type="EMBL" id="WUV44325.1"/>
    </source>
</evidence>
<sequence length="107" mass="11912">MIDDSDREIPVIRTEVARHPENGLRENRFHRVGASWSLEDEVNAFLDEMSAGGRSVAMHSEPGGELRVEAALAGRSFPSMYFDPRLLRRLASAGMSLRITTGPRTET</sequence>
<proteinExistence type="predicted"/>
<gene>
    <name evidence="1" type="ORF">OG563_34910</name>
</gene>
<dbReference type="RefSeq" id="WP_327097736.1">
    <property type="nucleotide sequence ID" value="NZ_CP109149.1"/>
</dbReference>